<reference evidence="4 5" key="1">
    <citation type="journal article" date="2017" name="Int. J. Syst. Evol. Microbiol.">
        <title>Bacillus mangrovi sp. nov., isolated from a sediment sample from a mangrove forest.</title>
        <authorList>
            <person name="Gupta V."/>
            <person name="Singh P.K."/>
            <person name="Korpole S."/>
            <person name="Tanuku N.R.S."/>
            <person name="Pinnaka A.K."/>
        </authorList>
    </citation>
    <scope>NUCLEOTIDE SEQUENCE [LARGE SCALE GENOMIC DNA]</scope>
    <source>
        <strain evidence="4 5">KCTC 33872</strain>
    </source>
</reference>
<dbReference type="PANTHER" id="PTHR34473:SF2">
    <property type="entry name" value="UPF0699 TRANSMEMBRANE PROTEIN YDBT"/>
    <property type="match status" value="1"/>
</dbReference>
<keyword evidence="5" id="KW-1185">Reference proteome</keyword>
<dbReference type="RefSeq" id="WP_155113674.1">
    <property type="nucleotide sequence ID" value="NZ_WMIB01000024.1"/>
</dbReference>
<feature type="transmembrane region" description="Helical" evidence="2">
    <location>
        <begin position="176"/>
        <end position="196"/>
    </location>
</feature>
<feature type="transmembrane region" description="Helical" evidence="2">
    <location>
        <begin position="12"/>
        <end position="34"/>
    </location>
</feature>
<feature type="region of interest" description="Disordered" evidence="1">
    <location>
        <begin position="481"/>
        <end position="501"/>
    </location>
</feature>
<dbReference type="InterPro" id="IPR005182">
    <property type="entry name" value="YdbS-like_PH"/>
</dbReference>
<gene>
    <name evidence="4" type="ORF">GKZ89_17385</name>
</gene>
<feature type="compositionally biased region" description="Basic and acidic residues" evidence="1">
    <location>
        <begin position="481"/>
        <end position="495"/>
    </location>
</feature>
<evidence type="ECO:0000313" key="5">
    <source>
        <dbReference type="Proteomes" id="UP000434639"/>
    </source>
</evidence>
<accession>A0A7X2S7M0</accession>
<evidence type="ECO:0000256" key="2">
    <source>
        <dbReference type="SAM" id="Phobius"/>
    </source>
</evidence>
<dbReference type="Proteomes" id="UP000434639">
    <property type="component" value="Unassembled WGS sequence"/>
</dbReference>
<evidence type="ECO:0000313" key="4">
    <source>
        <dbReference type="EMBL" id="MTH55174.1"/>
    </source>
</evidence>
<keyword evidence="2" id="KW-0472">Membrane</keyword>
<keyword evidence="2" id="KW-1133">Transmembrane helix</keyword>
<dbReference type="Pfam" id="PF03703">
    <property type="entry name" value="bPH_2"/>
    <property type="match status" value="3"/>
</dbReference>
<comment type="caution">
    <text evidence="4">The sequence shown here is derived from an EMBL/GenBank/DDBJ whole genome shotgun (WGS) entry which is preliminary data.</text>
</comment>
<feature type="domain" description="YdbS-like PH" evidence="3">
    <location>
        <begin position="64"/>
        <end position="143"/>
    </location>
</feature>
<feature type="transmembrane region" description="Helical" evidence="2">
    <location>
        <begin position="216"/>
        <end position="245"/>
    </location>
</feature>
<sequence>MMSDPKRLHPATVLIHFLKSLKEMIIPLGIFIFANRADGLLGALLYGGAGLFLLLLAAFGLMKWLKFTYRIEEDELRIEQGLFVKQRRYVPVERVQTINTTAGIVQQMFGLVRLEIETASGGKEAEIELTAISKGEAAAIKEALYERKQLLGTQRKEAEEAGSAPEKTYKMSQKELMIGAATSSGIGVILSAVFAFGSQVDELLPIDRILGRFEFLIHSSVPFLALLIFIGFLAAWLLSMAGILLKYARFSLVKSGDDLVISRGLLEKKQLTIPVKRIQAVKITENPLRQPLGYATVQLICAGGKEDKDGLSAAIFPFVKKERAESLLKEFLPQYAYSSEKIPVPKRAMRKYIIRYVWPSLIPAGILIFLFPGWGLFSLLLLPLFLLFGYMAYRDAGYHLEGKQLTLHMRAISRISVILPKKRMQQFQLQQNLFQQSGELATVKAAVMSSSLGAQFAVRDLEFAEAERLYDWYSGLKKHVENPDHRKDKEDHHPDWQGPAD</sequence>
<name>A0A7X2S7M0_9BACI</name>
<feature type="domain" description="YdbS-like PH" evidence="3">
    <location>
        <begin position="393"/>
        <end position="473"/>
    </location>
</feature>
<dbReference type="EMBL" id="WMIB01000024">
    <property type="protein sequence ID" value="MTH55174.1"/>
    <property type="molecule type" value="Genomic_DNA"/>
</dbReference>
<dbReference type="OrthoDB" id="2195155at2"/>
<evidence type="ECO:0000256" key="1">
    <source>
        <dbReference type="SAM" id="MobiDB-lite"/>
    </source>
</evidence>
<protein>
    <submittedName>
        <fullName evidence="4">PH domain-containing protein</fullName>
    </submittedName>
</protein>
<feature type="transmembrane region" description="Helical" evidence="2">
    <location>
        <begin position="352"/>
        <end position="370"/>
    </location>
</feature>
<dbReference type="AlphaFoldDB" id="A0A7X2S7M0"/>
<feature type="domain" description="YdbS-like PH" evidence="3">
    <location>
        <begin position="247"/>
        <end position="329"/>
    </location>
</feature>
<organism evidence="4 5">
    <name type="scientific">Metabacillus mangrovi</name>
    <dbReference type="NCBI Taxonomy" id="1491830"/>
    <lineage>
        <taxon>Bacteria</taxon>
        <taxon>Bacillati</taxon>
        <taxon>Bacillota</taxon>
        <taxon>Bacilli</taxon>
        <taxon>Bacillales</taxon>
        <taxon>Bacillaceae</taxon>
        <taxon>Metabacillus</taxon>
    </lineage>
</organism>
<feature type="transmembrane region" description="Helical" evidence="2">
    <location>
        <begin position="40"/>
        <end position="61"/>
    </location>
</feature>
<keyword evidence="2" id="KW-0812">Transmembrane</keyword>
<dbReference type="PANTHER" id="PTHR34473">
    <property type="entry name" value="UPF0699 TRANSMEMBRANE PROTEIN YDBS"/>
    <property type="match status" value="1"/>
</dbReference>
<proteinExistence type="predicted"/>
<dbReference type="PIRSF" id="PIRSF026631">
    <property type="entry name" value="UCP026631"/>
    <property type="match status" value="1"/>
</dbReference>
<evidence type="ECO:0000259" key="3">
    <source>
        <dbReference type="Pfam" id="PF03703"/>
    </source>
</evidence>
<dbReference type="InterPro" id="IPR014529">
    <property type="entry name" value="UCP026631"/>
</dbReference>